<evidence type="ECO:0000259" key="2">
    <source>
        <dbReference type="PROSITE" id="PS50004"/>
    </source>
</evidence>
<dbReference type="PROSITE" id="PS50004">
    <property type="entry name" value="C2"/>
    <property type="match status" value="1"/>
</dbReference>
<reference evidence="3 4" key="1">
    <citation type="journal article" date="2021" name="Commun. Biol.">
        <title>The genome of Shorea leprosula (Dipterocarpaceae) highlights the ecological relevance of drought in aseasonal tropical rainforests.</title>
        <authorList>
            <person name="Ng K.K.S."/>
            <person name="Kobayashi M.J."/>
            <person name="Fawcett J.A."/>
            <person name="Hatakeyama M."/>
            <person name="Paape T."/>
            <person name="Ng C.H."/>
            <person name="Ang C.C."/>
            <person name="Tnah L.H."/>
            <person name="Lee C.T."/>
            <person name="Nishiyama T."/>
            <person name="Sese J."/>
            <person name="O'Brien M.J."/>
            <person name="Copetti D."/>
            <person name="Mohd Noor M.I."/>
            <person name="Ong R.C."/>
            <person name="Putra M."/>
            <person name="Sireger I.Z."/>
            <person name="Indrioko S."/>
            <person name="Kosugi Y."/>
            <person name="Izuno A."/>
            <person name="Isagi Y."/>
            <person name="Lee S.L."/>
            <person name="Shimizu K.K."/>
        </authorList>
    </citation>
    <scope>NUCLEOTIDE SEQUENCE [LARGE SCALE GENOMIC DNA]</scope>
    <source>
        <strain evidence="3">214</strain>
    </source>
</reference>
<feature type="region of interest" description="Disordered" evidence="1">
    <location>
        <begin position="143"/>
        <end position="181"/>
    </location>
</feature>
<dbReference type="EMBL" id="BPVZ01000355">
    <property type="protein sequence ID" value="GKV50291.1"/>
    <property type="molecule type" value="Genomic_DNA"/>
</dbReference>
<proteinExistence type="predicted"/>
<protein>
    <recommendedName>
        <fullName evidence="2">C2 domain-containing protein</fullName>
    </recommendedName>
</protein>
<accession>A0AAV5MNG2</accession>
<keyword evidence="4" id="KW-1185">Reference proteome</keyword>
<evidence type="ECO:0000313" key="4">
    <source>
        <dbReference type="Proteomes" id="UP001054252"/>
    </source>
</evidence>
<name>A0AAV5MNG2_9ROSI</name>
<dbReference type="InterPro" id="IPR035892">
    <property type="entry name" value="C2_domain_sf"/>
</dbReference>
<dbReference type="Pfam" id="PF00168">
    <property type="entry name" value="C2"/>
    <property type="match status" value="1"/>
</dbReference>
<sequence>METNSQTLELTVLSAGDLRINNRNLKKNAFVVVSIDPFKYRITKTDAQGGGYPTWNEKFVMDLPARERFIILEVKCSTSSGDRRVGGCDGAAKRDNKFLVNNATAAVGMRKFQIDGTGNFSGVVRGIPVWSSIKNSSTIYQESVTKSSSNNHNNSKSKGKTSNTTRKWRTNENETGTGSDNETYYSVHLKTLYEP</sequence>
<dbReference type="SUPFAM" id="SSF49562">
    <property type="entry name" value="C2 domain (Calcium/lipid-binding domain, CaLB)"/>
    <property type="match status" value="1"/>
</dbReference>
<comment type="caution">
    <text evidence="3">The sequence shown here is derived from an EMBL/GenBank/DDBJ whole genome shotgun (WGS) entry which is preliminary data.</text>
</comment>
<dbReference type="PANTHER" id="PTHR32246">
    <property type="entry name" value="INGRESSION PROTEIN FIC1"/>
    <property type="match status" value="1"/>
</dbReference>
<feature type="compositionally biased region" description="Low complexity" evidence="1">
    <location>
        <begin position="143"/>
        <end position="165"/>
    </location>
</feature>
<evidence type="ECO:0000313" key="3">
    <source>
        <dbReference type="EMBL" id="GKV50291.1"/>
    </source>
</evidence>
<dbReference type="Proteomes" id="UP001054252">
    <property type="component" value="Unassembled WGS sequence"/>
</dbReference>
<evidence type="ECO:0000256" key="1">
    <source>
        <dbReference type="SAM" id="MobiDB-lite"/>
    </source>
</evidence>
<gene>
    <name evidence="3" type="ORF">SLEP1_g57004</name>
</gene>
<dbReference type="AlphaFoldDB" id="A0AAV5MNG2"/>
<dbReference type="SMART" id="SM00239">
    <property type="entry name" value="C2"/>
    <property type="match status" value="1"/>
</dbReference>
<dbReference type="PANTHER" id="PTHR32246:SF17">
    <property type="entry name" value="BON1-ASSOCIATED PROTEIN 2"/>
    <property type="match status" value="1"/>
</dbReference>
<dbReference type="InterPro" id="IPR000008">
    <property type="entry name" value="C2_dom"/>
</dbReference>
<feature type="domain" description="C2" evidence="2">
    <location>
        <begin position="1"/>
        <end position="109"/>
    </location>
</feature>
<dbReference type="Gene3D" id="2.60.40.150">
    <property type="entry name" value="C2 domain"/>
    <property type="match status" value="1"/>
</dbReference>
<organism evidence="3 4">
    <name type="scientific">Rubroshorea leprosula</name>
    <dbReference type="NCBI Taxonomy" id="152421"/>
    <lineage>
        <taxon>Eukaryota</taxon>
        <taxon>Viridiplantae</taxon>
        <taxon>Streptophyta</taxon>
        <taxon>Embryophyta</taxon>
        <taxon>Tracheophyta</taxon>
        <taxon>Spermatophyta</taxon>
        <taxon>Magnoliopsida</taxon>
        <taxon>eudicotyledons</taxon>
        <taxon>Gunneridae</taxon>
        <taxon>Pentapetalae</taxon>
        <taxon>rosids</taxon>
        <taxon>malvids</taxon>
        <taxon>Malvales</taxon>
        <taxon>Dipterocarpaceae</taxon>
        <taxon>Rubroshorea</taxon>
    </lineage>
</organism>